<dbReference type="Proteomes" id="UP000028582">
    <property type="component" value="Unassembled WGS sequence"/>
</dbReference>
<evidence type="ECO:0000313" key="2">
    <source>
        <dbReference type="EMBL" id="ETO64088.1"/>
    </source>
</evidence>
<dbReference type="AlphaFoldDB" id="A0A080ZBS7"/>
<sequence length="291" mass="33618">PCTSHPRFLRYEAWLSAGFKNKGTVLPTKASPLLFNNCPSPAMLGQVYQSGFISLLYSVGCVLWGRGCFPPNNPSRTNHHNSVATHRSPRPLQLCEKHEEVPGSIRRVLDEDVQSSVVELLADNLVYTWLRIPYGGHEQQQEPLLALPSLHIRLRHLVLVLKNLDQHVSLEVHLADDRGSRRRFRFSTFQKKSIVHSQLALLPLHLDSGWNQLQLDLDELMHSCYNVRYGHAISVQLHATCRVRRIYFAEKMYSEAQLPPEFRLFKRLSKGQMQRFREHDRQRRNTQASSK</sequence>
<dbReference type="InterPro" id="IPR040441">
    <property type="entry name" value="CFA20/CFAP20DC"/>
</dbReference>
<evidence type="ECO:0000313" key="3">
    <source>
        <dbReference type="Proteomes" id="UP000028582"/>
    </source>
</evidence>
<dbReference type="InterPro" id="IPR007714">
    <property type="entry name" value="CFA20_dom"/>
</dbReference>
<reference evidence="2 3" key="1">
    <citation type="submission" date="2013-11" db="EMBL/GenBank/DDBJ databases">
        <title>The Genome Sequence of Phytophthora parasitica P1976.</title>
        <authorList>
            <consortium name="The Broad Institute Genomics Platform"/>
            <person name="Russ C."/>
            <person name="Tyler B."/>
            <person name="Panabieres F."/>
            <person name="Shan W."/>
            <person name="Tripathy S."/>
            <person name="Grunwald N."/>
            <person name="Machado M."/>
            <person name="Johnson C.S."/>
            <person name="Walker B."/>
            <person name="Young S."/>
            <person name="Zeng Q."/>
            <person name="Gargeya S."/>
            <person name="Fitzgerald M."/>
            <person name="Haas B."/>
            <person name="Abouelleil A."/>
            <person name="Allen A.W."/>
            <person name="Alvarado L."/>
            <person name="Arachchi H.M."/>
            <person name="Berlin A.M."/>
            <person name="Chapman S.B."/>
            <person name="Gainer-Dewar J."/>
            <person name="Goldberg J."/>
            <person name="Griggs A."/>
            <person name="Gujja S."/>
            <person name="Hansen M."/>
            <person name="Howarth C."/>
            <person name="Imamovic A."/>
            <person name="Ireland A."/>
            <person name="Larimer J."/>
            <person name="McCowan C."/>
            <person name="Murphy C."/>
            <person name="Pearson M."/>
            <person name="Poon T.W."/>
            <person name="Priest M."/>
            <person name="Roberts A."/>
            <person name="Saif S."/>
            <person name="Shea T."/>
            <person name="Sisk P."/>
            <person name="Sykes S."/>
            <person name="Wortman J."/>
            <person name="Nusbaum C."/>
            <person name="Birren B."/>
        </authorList>
    </citation>
    <scope>NUCLEOTIDE SEQUENCE [LARGE SCALE GENOMIC DNA]</scope>
    <source>
        <strain evidence="2 3">P1976</strain>
    </source>
</reference>
<gene>
    <name evidence="2" type="ORF">F444_18327</name>
</gene>
<dbReference type="EMBL" id="ANJA01003336">
    <property type="protein sequence ID" value="ETO64088.1"/>
    <property type="molecule type" value="Genomic_DNA"/>
</dbReference>
<protein>
    <recommendedName>
        <fullName evidence="1">CFA20 domain-containing protein</fullName>
    </recommendedName>
</protein>
<dbReference type="OrthoDB" id="7486196at2759"/>
<comment type="caution">
    <text evidence="2">The sequence shown here is derived from an EMBL/GenBank/DDBJ whole genome shotgun (WGS) entry which is preliminary data.</text>
</comment>
<feature type="domain" description="CFA20" evidence="1">
    <location>
        <begin position="88"/>
        <end position="265"/>
    </location>
</feature>
<evidence type="ECO:0000259" key="1">
    <source>
        <dbReference type="Pfam" id="PF05018"/>
    </source>
</evidence>
<accession>A0A080ZBS7</accession>
<organism evidence="2 3">
    <name type="scientific">Phytophthora nicotianae P1976</name>
    <dbReference type="NCBI Taxonomy" id="1317066"/>
    <lineage>
        <taxon>Eukaryota</taxon>
        <taxon>Sar</taxon>
        <taxon>Stramenopiles</taxon>
        <taxon>Oomycota</taxon>
        <taxon>Peronosporomycetes</taxon>
        <taxon>Peronosporales</taxon>
        <taxon>Peronosporaceae</taxon>
        <taxon>Phytophthora</taxon>
    </lineage>
</organism>
<feature type="non-terminal residue" evidence="2">
    <location>
        <position position="1"/>
    </location>
</feature>
<dbReference type="PANTHER" id="PTHR12458">
    <property type="entry name" value="ORF PROTEIN"/>
    <property type="match status" value="1"/>
</dbReference>
<dbReference type="Pfam" id="PF05018">
    <property type="entry name" value="CFA20_dom"/>
    <property type="match status" value="1"/>
</dbReference>
<name>A0A080ZBS7_PHYNI</name>
<proteinExistence type="predicted"/>